<sequence length="254" mass="29792">MMTFISCAKTMTARSKTPYPETSTPHFLKEARENALYMTQFTTEELAQMLKVNPKLAAENYLRYHEFLSPETPALPTLLAYTGIVFKRIHPADFTVEDFQYAQQHLLITSFLYGLLRPLDSIQNYRLEGNVRLPEHERKTMFEYWCPLLTDYFIDAIRQQGGILVNLASGEMKDLFDWEKVCREVQVVTPEFYTLKNGKPTTVVIYAKMCRGEMTRFILKNRIAHPEQLKEFEWEGFSYCKTSSNKNTFRFILK</sequence>
<gene>
    <name evidence="2" type="ORF">BHV76_08885</name>
</gene>
<comment type="caution">
    <text evidence="2">The sequence shown here is derived from an EMBL/GenBank/DDBJ whole genome shotgun (WGS) entry which is preliminary data.</text>
</comment>
<dbReference type="GO" id="GO:0033194">
    <property type="term" value="P:response to hydroperoxide"/>
    <property type="evidence" value="ECO:0007669"/>
    <property type="project" value="TreeGrafter"/>
</dbReference>
<protein>
    <recommendedName>
        <fullName evidence="1">UPF0246 protein BHV76_08885</fullName>
    </recommendedName>
</protein>
<dbReference type="AlphaFoldDB" id="A0A854C0H2"/>
<reference evidence="2 3" key="1">
    <citation type="journal article" date="2016" name="Nat. Biotechnol.">
        <title>Measurement of bacterial replication rates in microbial communities.</title>
        <authorList>
            <person name="Brown C.T."/>
            <person name="Olm M.R."/>
            <person name="Thomas B.C."/>
            <person name="Banfield J.F."/>
        </authorList>
    </citation>
    <scope>NUCLEOTIDE SEQUENCE [LARGE SCALE GENOMIC DNA]</scope>
    <source>
        <strain evidence="2">45_130</strain>
    </source>
</reference>
<dbReference type="Pfam" id="PF03883">
    <property type="entry name" value="H2O2_YaaD"/>
    <property type="match status" value="1"/>
</dbReference>
<comment type="similarity">
    <text evidence="1">Belongs to the UPF0246 family.</text>
</comment>
<dbReference type="EMBL" id="MNQR01000022">
    <property type="protein sequence ID" value="OKZ09675.1"/>
    <property type="molecule type" value="Genomic_DNA"/>
</dbReference>
<organism evidence="2 3">
    <name type="scientific">Phocaeicola plebeius</name>
    <dbReference type="NCBI Taxonomy" id="310297"/>
    <lineage>
        <taxon>Bacteria</taxon>
        <taxon>Pseudomonadati</taxon>
        <taxon>Bacteroidota</taxon>
        <taxon>Bacteroidia</taxon>
        <taxon>Bacteroidales</taxon>
        <taxon>Bacteroidaceae</taxon>
        <taxon>Phocaeicola</taxon>
    </lineage>
</organism>
<dbReference type="Proteomes" id="UP000186685">
    <property type="component" value="Unassembled WGS sequence"/>
</dbReference>
<evidence type="ECO:0000256" key="1">
    <source>
        <dbReference type="HAMAP-Rule" id="MF_00652"/>
    </source>
</evidence>
<name>A0A854C0H2_9BACT</name>
<proteinExistence type="inferred from homology"/>
<dbReference type="InterPro" id="IPR005583">
    <property type="entry name" value="YaaA"/>
</dbReference>
<accession>A0A854C0H2</accession>
<dbReference type="PANTHER" id="PTHR30283">
    <property type="entry name" value="PEROXIDE STRESS RESPONSE PROTEIN YAAA"/>
    <property type="match status" value="1"/>
</dbReference>
<dbReference type="PANTHER" id="PTHR30283:SF4">
    <property type="entry name" value="PEROXIDE STRESS RESISTANCE PROTEIN YAAA"/>
    <property type="match status" value="1"/>
</dbReference>
<dbReference type="HAMAP" id="MF_00652">
    <property type="entry name" value="UPF0246"/>
    <property type="match status" value="1"/>
</dbReference>
<evidence type="ECO:0000313" key="3">
    <source>
        <dbReference type="Proteomes" id="UP000186685"/>
    </source>
</evidence>
<dbReference type="GO" id="GO:0005829">
    <property type="term" value="C:cytosol"/>
    <property type="evidence" value="ECO:0007669"/>
    <property type="project" value="TreeGrafter"/>
</dbReference>
<evidence type="ECO:0000313" key="2">
    <source>
        <dbReference type="EMBL" id="OKZ09675.1"/>
    </source>
</evidence>